<keyword evidence="2" id="KW-0813">Transport</keyword>
<dbReference type="Gene3D" id="1.25.40.20">
    <property type="entry name" value="Ankyrin repeat-containing domain"/>
    <property type="match status" value="1"/>
</dbReference>
<dbReference type="InterPro" id="IPR052076">
    <property type="entry name" value="TRP_cation_channel"/>
</dbReference>
<evidence type="ECO:0000256" key="7">
    <source>
        <dbReference type="ARBA" id="ARBA00023043"/>
    </source>
</evidence>
<keyword evidence="4 13" id="KW-0812">Transmembrane</keyword>
<dbReference type="Pfam" id="PF00520">
    <property type="entry name" value="Ion_trans"/>
    <property type="match status" value="1"/>
</dbReference>
<feature type="repeat" description="ANK" evidence="12">
    <location>
        <begin position="236"/>
        <end position="268"/>
    </location>
</feature>
<evidence type="ECO:0000313" key="15">
    <source>
        <dbReference type="EMBL" id="CAH1125778.1"/>
    </source>
</evidence>
<dbReference type="InterPro" id="IPR002110">
    <property type="entry name" value="Ankyrin_rpt"/>
</dbReference>
<evidence type="ECO:0000259" key="14">
    <source>
        <dbReference type="Pfam" id="PF00520"/>
    </source>
</evidence>
<dbReference type="GO" id="GO:0005216">
    <property type="term" value="F:monoatomic ion channel activity"/>
    <property type="evidence" value="ECO:0007669"/>
    <property type="project" value="InterPro"/>
</dbReference>
<evidence type="ECO:0000256" key="1">
    <source>
        <dbReference type="ARBA" id="ARBA00004141"/>
    </source>
</evidence>
<feature type="transmembrane region" description="Helical" evidence="13">
    <location>
        <begin position="651"/>
        <end position="672"/>
    </location>
</feature>
<evidence type="ECO:0000256" key="9">
    <source>
        <dbReference type="ARBA" id="ARBA00023136"/>
    </source>
</evidence>
<dbReference type="SMART" id="SM00248">
    <property type="entry name" value="ANK"/>
    <property type="match status" value="9"/>
</dbReference>
<evidence type="ECO:0000256" key="5">
    <source>
        <dbReference type="ARBA" id="ARBA00022737"/>
    </source>
</evidence>
<dbReference type="PROSITE" id="PS50088">
    <property type="entry name" value="ANK_REPEAT"/>
    <property type="match status" value="8"/>
</dbReference>
<keyword evidence="3" id="KW-0716">Sensory transduction</keyword>
<evidence type="ECO:0000256" key="13">
    <source>
        <dbReference type="SAM" id="Phobius"/>
    </source>
</evidence>
<feature type="repeat" description="ANK" evidence="12">
    <location>
        <begin position="104"/>
        <end position="136"/>
    </location>
</feature>
<comment type="subcellular location">
    <subcellularLocation>
        <location evidence="1">Membrane</location>
        <topology evidence="1">Multi-pass membrane protein</topology>
    </subcellularLocation>
</comment>
<feature type="repeat" description="ANK" evidence="12">
    <location>
        <begin position="171"/>
        <end position="203"/>
    </location>
</feature>
<dbReference type="EMBL" id="OU892278">
    <property type="protein sequence ID" value="CAH1125778.1"/>
    <property type="molecule type" value="Genomic_DNA"/>
</dbReference>
<dbReference type="InterPro" id="IPR036770">
    <property type="entry name" value="Ankyrin_rpt-contain_sf"/>
</dbReference>
<evidence type="ECO:0000256" key="10">
    <source>
        <dbReference type="ARBA" id="ARBA00023180"/>
    </source>
</evidence>
<evidence type="ECO:0000256" key="12">
    <source>
        <dbReference type="PROSITE-ProRule" id="PRU00023"/>
    </source>
</evidence>
<evidence type="ECO:0000256" key="2">
    <source>
        <dbReference type="ARBA" id="ARBA00022448"/>
    </source>
</evidence>
<feature type="repeat" description="ANK" evidence="12">
    <location>
        <begin position="137"/>
        <end position="169"/>
    </location>
</feature>
<dbReference type="Proteomes" id="UP001152799">
    <property type="component" value="Chromosome 2"/>
</dbReference>
<keyword evidence="16" id="KW-1185">Reference proteome</keyword>
<feature type="repeat" description="ANK" evidence="12">
    <location>
        <begin position="336"/>
        <end position="370"/>
    </location>
</feature>
<proteinExistence type="predicted"/>
<feature type="repeat" description="ANK" evidence="12">
    <location>
        <begin position="303"/>
        <end position="335"/>
    </location>
</feature>
<dbReference type="OrthoDB" id="7464126at2759"/>
<feature type="transmembrane region" description="Helical" evidence="13">
    <location>
        <begin position="491"/>
        <end position="514"/>
    </location>
</feature>
<feature type="transmembrane region" description="Helical" evidence="13">
    <location>
        <begin position="535"/>
        <end position="556"/>
    </location>
</feature>
<evidence type="ECO:0000256" key="11">
    <source>
        <dbReference type="ARBA" id="ARBA00023303"/>
    </source>
</evidence>
<dbReference type="AlphaFoldDB" id="A0A9P0DDG3"/>
<feature type="repeat" description="ANK" evidence="12">
    <location>
        <begin position="270"/>
        <end position="302"/>
    </location>
</feature>
<accession>A0A9P0DDG3</accession>
<dbReference type="GO" id="GO:0034703">
    <property type="term" value="C:cation channel complex"/>
    <property type="evidence" value="ECO:0007669"/>
    <property type="project" value="UniProtKB-ARBA"/>
</dbReference>
<keyword evidence="6 13" id="KW-1133">Transmembrane helix</keyword>
<feature type="domain" description="Ion transport" evidence="14">
    <location>
        <begin position="494"/>
        <end position="742"/>
    </location>
</feature>
<dbReference type="SUPFAM" id="SSF48403">
    <property type="entry name" value="Ankyrin repeat"/>
    <property type="match status" value="1"/>
</dbReference>
<dbReference type="PRINTS" id="PR01415">
    <property type="entry name" value="ANKYRIN"/>
</dbReference>
<evidence type="ECO:0000256" key="4">
    <source>
        <dbReference type="ARBA" id="ARBA00022692"/>
    </source>
</evidence>
<dbReference type="InterPro" id="IPR005821">
    <property type="entry name" value="Ion_trans_dom"/>
</dbReference>
<keyword evidence="10" id="KW-0325">Glycoprotein</keyword>
<feature type="repeat" description="ANK" evidence="12">
    <location>
        <begin position="371"/>
        <end position="403"/>
    </location>
</feature>
<name>A0A9P0DDG3_9CUCU</name>
<dbReference type="PROSITE" id="PS50297">
    <property type="entry name" value="ANK_REP_REGION"/>
    <property type="match status" value="7"/>
</dbReference>
<evidence type="ECO:0000313" key="16">
    <source>
        <dbReference type="Proteomes" id="UP001152799"/>
    </source>
</evidence>
<dbReference type="PANTHER" id="PTHR47143">
    <property type="entry name" value="TRANSIENT RECEPTOR POTENTIAL CATION CHANNEL PROTEIN PAINLESS"/>
    <property type="match status" value="1"/>
</dbReference>
<keyword evidence="7 12" id="KW-0040">ANK repeat</keyword>
<sequence length="880" mass="100184">MLKIPNVLTYLATMDLAKERPFIYKDANLKWADVSISLEEPSFEVTTDDETGSDCESEPRARTIPVQQIWDMEVLWNELQALPGGEEVRDLIAKEMINDILGKNKETAFLLAAWLGKNEVMKLLIDEKVDVDTKDKYGRTALHLASYAGHCDCVSLLLQHGADVNIQDKQMSVTPLHCAASMGHLGCLKLLIKYGAHVNVGIEKMSPLHYAVQNLAVDCVKALLESNAIPNTPQVYSEAPLHVAAAFGNVEAIELLLQYGAAVNVQSGVDKLTPLHLAAEQGYPSCVQLLMDAGAIVNSTNRKKQTPLHLAVLSQCTETMELLLQKGANPNAPDCDGRTPLHCSTVNVQRQCECVRTLLHYGANPNVSDAYGYTPMHSAALNEFSNCVVLLLQHGGDVTIRTKGGVSVLNFITKKTPEVIPKYMTRFDNSIRLNEHDIGDVDCQLKLDFRTLVPTMGNQETALLINFIEVGQKRVLQHPLCETFLLLKWRIIRYFFLFSFIYQKTFVMLFSFYIKGVYLKDCPSFRRANNQSNCFASDIYITMGHCLLILNILLMFKELFQILHSWKTYVLEWENYLQWAIVISVFSCVQPMYQTSIREFVYTWQHHVAAVGVFLAWVELMMIVARFPAFGLYVQMFTTVSINFAKFMCAYFYLIIAFTLCFGVIFANYPAFKELQWVFLKVIIMMSGELEYEDVFFSDIHEIKYPYTAHLAYLVFVILVTIVLSNLMVGLAVNDIQALQKSANLDRLVRQVRLMAHLESMLFSKLLKWVPPNIMAFLHSQALLLKSQRDFTLDVRPNDPRESKIPKYLIENAFKLAIAKKDKKSFKKKCYTPKSSYSKGSYLKKEDKSMRQLEEELILELNKIIRHKFEKLKVEINNVQ</sequence>
<dbReference type="PANTHER" id="PTHR47143:SF1">
    <property type="entry name" value="ION_TRANS DOMAIN-CONTAINING PROTEIN"/>
    <property type="match status" value="1"/>
</dbReference>
<protein>
    <recommendedName>
        <fullName evidence="14">Ion transport domain-containing protein</fullName>
    </recommendedName>
</protein>
<feature type="transmembrane region" description="Helical" evidence="13">
    <location>
        <begin position="711"/>
        <end position="733"/>
    </location>
</feature>
<keyword evidence="8" id="KW-0406">Ion transport</keyword>
<dbReference type="Pfam" id="PF12796">
    <property type="entry name" value="Ank_2"/>
    <property type="match status" value="4"/>
</dbReference>
<keyword evidence="5" id="KW-0677">Repeat</keyword>
<keyword evidence="9 13" id="KW-0472">Membrane</keyword>
<reference evidence="15" key="1">
    <citation type="submission" date="2022-01" db="EMBL/GenBank/DDBJ databases">
        <authorList>
            <person name="King R."/>
        </authorList>
    </citation>
    <scope>NUCLEOTIDE SEQUENCE</scope>
</reference>
<organism evidence="15 16">
    <name type="scientific">Ceutorhynchus assimilis</name>
    <name type="common">cabbage seed weevil</name>
    <dbReference type="NCBI Taxonomy" id="467358"/>
    <lineage>
        <taxon>Eukaryota</taxon>
        <taxon>Metazoa</taxon>
        <taxon>Ecdysozoa</taxon>
        <taxon>Arthropoda</taxon>
        <taxon>Hexapoda</taxon>
        <taxon>Insecta</taxon>
        <taxon>Pterygota</taxon>
        <taxon>Neoptera</taxon>
        <taxon>Endopterygota</taxon>
        <taxon>Coleoptera</taxon>
        <taxon>Polyphaga</taxon>
        <taxon>Cucujiformia</taxon>
        <taxon>Curculionidae</taxon>
        <taxon>Ceutorhynchinae</taxon>
        <taxon>Ceutorhynchus</taxon>
    </lineage>
</organism>
<keyword evidence="11" id="KW-0407">Ion channel</keyword>
<evidence type="ECO:0000256" key="3">
    <source>
        <dbReference type="ARBA" id="ARBA00022606"/>
    </source>
</evidence>
<evidence type="ECO:0000256" key="8">
    <source>
        <dbReference type="ARBA" id="ARBA00023065"/>
    </source>
</evidence>
<gene>
    <name evidence="15" type="ORF">CEUTPL_LOCUS4670</name>
</gene>
<evidence type="ECO:0000256" key="6">
    <source>
        <dbReference type="ARBA" id="ARBA00022989"/>
    </source>
</evidence>